<dbReference type="Ensembl" id="ENSNFUT00015008905.1">
    <property type="protein sequence ID" value="ENSNFUP00015008474.1"/>
    <property type="gene ID" value="ENSNFUG00015004136.1"/>
</dbReference>
<evidence type="ECO:0000256" key="3">
    <source>
        <dbReference type="ARBA" id="ARBA00022692"/>
    </source>
</evidence>
<dbReference type="Gene3D" id="1.10.1450.10">
    <property type="entry name" value="Tetraspanin"/>
    <property type="match status" value="1"/>
</dbReference>
<sequence>MKLELKIELLKFCFSVLNSIFLILGLSVGGCALWILFDTGTFLYILSSEEMRVVAVGLLMIGGVVMLVSMTGCAAAICERRFLLLVYVVFVIVLILGQLFVSLLLLINRKKIEQSLTETVDKIISEYGDDTNAHSRLLDNVQHYAKCCGRTGPADWMKNSFIQNLNLTSPEVLPCSCFRSYHLRFTSSWCSENISFTEPQFGRGNGTFDQNCSQKLNYWLQENILTIIGMDVGLILLQLALISISVSLFQMFGRKVVLKRTSQLIDEADDHPDSTPDDLLDCAEQNYAYMGPDADHTRPPLHDPQRSQQPAL</sequence>
<dbReference type="RefSeq" id="XP_015805134.1">
    <property type="nucleotide sequence ID" value="XM_015949648.3"/>
</dbReference>
<feature type="transmembrane region" description="Helical" evidence="6">
    <location>
        <begin position="57"/>
        <end position="77"/>
    </location>
</feature>
<evidence type="ECO:0000313" key="8">
    <source>
        <dbReference type="EMBL" id="KAF7226491.1"/>
    </source>
</evidence>
<dbReference type="InterPro" id="IPR018499">
    <property type="entry name" value="Tetraspanin/Peripherin"/>
</dbReference>
<dbReference type="PANTHER" id="PTHR19282">
    <property type="entry name" value="TETRASPANIN"/>
    <property type="match status" value="1"/>
</dbReference>
<dbReference type="KEGG" id="nfu:107379063"/>
<evidence type="ECO:0000256" key="7">
    <source>
        <dbReference type="SAM" id="MobiDB-lite"/>
    </source>
</evidence>
<dbReference type="EMBL" id="JAAVVJ010000003">
    <property type="protein sequence ID" value="KAF7226491.1"/>
    <property type="molecule type" value="Genomic_DNA"/>
</dbReference>
<evidence type="ECO:0000313" key="9">
    <source>
        <dbReference type="Ensembl" id="ENSNFUP00015008474.1"/>
    </source>
</evidence>
<comment type="subcellular location">
    <subcellularLocation>
        <location evidence="1 6">Membrane</location>
        <topology evidence="1 6">Multi-pass membrane protein</topology>
    </subcellularLocation>
</comment>
<reference evidence="9" key="3">
    <citation type="submission" date="2025-05" db="UniProtKB">
        <authorList>
            <consortium name="Ensembl"/>
        </authorList>
    </citation>
    <scope>IDENTIFICATION</scope>
</reference>
<feature type="compositionally biased region" description="Basic and acidic residues" evidence="7">
    <location>
        <begin position="293"/>
        <end position="305"/>
    </location>
</feature>
<protein>
    <recommendedName>
        <fullName evidence="6">Tetraspanin</fullName>
    </recommendedName>
</protein>
<keyword evidence="5 6" id="KW-0472">Membrane</keyword>
<name>A0A8C6KW77_NOTFU</name>
<dbReference type="AlphaFoldDB" id="A0A8C6KW77"/>
<evidence type="ECO:0000313" key="10">
    <source>
        <dbReference type="Proteomes" id="UP000694548"/>
    </source>
</evidence>
<accession>A0A8C6KW77</accession>
<keyword evidence="3 6" id="KW-0812">Transmembrane</keyword>
<dbReference type="OMA" id="CENKINI"/>
<evidence type="ECO:0000256" key="1">
    <source>
        <dbReference type="ARBA" id="ARBA00004141"/>
    </source>
</evidence>
<evidence type="ECO:0000256" key="5">
    <source>
        <dbReference type="ARBA" id="ARBA00023136"/>
    </source>
</evidence>
<feature type="transmembrane region" description="Helical" evidence="6">
    <location>
        <begin position="84"/>
        <end position="107"/>
    </location>
</feature>
<dbReference type="Proteomes" id="UP000694548">
    <property type="component" value="Chromosome sgr05"/>
</dbReference>
<dbReference type="GO" id="GO:0005886">
    <property type="term" value="C:plasma membrane"/>
    <property type="evidence" value="ECO:0007669"/>
    <property type="project" value="TreeGrafter"/>
</dbReference>
<dbReference type="PROSITE" id="PS51257">
    <property type="entry name" value="PROKAR_LIPOPROTEIN"/>
    <property type="match status" value="1"/>
</dbReference>
<feature type="region of interest" description="Disordered" evidence="7">
    <location>
        <begin position="289"/>
        <end position="312"/>
    </location>
</feature>
<dbReference type="InterPro" id="IPR000301">
    <property type="entry name" value="Tetraspanin_animals"/>
</dbReference>
<dbReference type="GeneTree" id="ENSGT00940000167105"/>
<dbReference type="Proteomes" id="UP000822369">
    <property type="component" value="Chromosome 3"/>
</dbReference>
<proteinExistence type="inferred from homology"/>
<gene>
    <name evidence="9" type="primary">si:ch73-139j3.4</name>
    <name evidence="8" type="ORF">G4P62_005376</name>
</gene>
<dbReference type="InterPro" id="IPR008952">
    <property type="entry name" value="Tetraspanin_EC2_sf"/>
</dbReference>
<dbReference type="GeneID" id="107379063"/>
<dbReference type="PRINTS" id="PR00259">
    <property type="entry name" value="TMFOUR"/>
</dbReference>
<feature type="transmembrane region" description="Helical" evidence="6">
    <location>
        <begin position="12"/>
        <end position="37"/>
    </location>
</feature>
<reference evidence="8" key="2">
    <citation type="submission" date="2020-03" db="EMBL/GenBank/DDBJ databases">
        <title>Intra-Species Differences in Population Size shape Life History and Genome Evolution.</title>
        <authorList>
            <person name="Willemsen D."/>
            <person name="Cui R."/>
            <person name="Valenzano D.R."/>
        </authorList>
    </citation>
    <scope>NUCLEOTIDE SEQUENCE</scope>
    <source>
        <strain evidence="8">GRZ</strain>
        <tissue evidence="8">Whole</tissue>
    </source>
</reference>
<evidence type="ECO:0000256" key="4">
    <source>
        <dbReference type="ARBA" id="ARBA00022989"/>
    </source>
</evidence>
<evidence type="ECO:0000256" key="2">
    <source>
        <dbReference type="ARBA" id="ARBA00006840"/>
    </source>
</evidence>
<organism evidence="9 10">
    <name type="scientific">Nothobranchius furzeri</name>
    <name type="common">Turquoise killifish</name>
    <dbReference type="NCBI Taxonomy" id="105023"/>
    <lineage>
        <taxon>Eukaryota</taxon>
        <taxon>Metazoa</taxon>
        <taxon>Chordata</taxon>
        <taxon>Craniata</taxon>
        <taxon>Vertebrata</taxon>
        <taxon>Euteleostomi</taxon>
        <taxon>Actinopterygii</taxon>
        <taxon>Neopterygii</taxon>
        <taxon>Teleostei</taxon>
        <taxon>Neoteleostei</taxon>
        <taxon>Acanthomorphata</taxon>
        <taxon>Ovalentaria</taxon>
        <taxon>Atherinomorphae</taxon>
        <taxon>Cyprinodontiformes</taxon>
        <taxon>Nothobranchiidae</taxon>
        <taxon>Nothobranchius</taxon>
    </lineage>
</organism>
<dbReference type="PANTHER" id="PTHR19282:SF159">
    <property type="entry name" value="TETRASPANIN-15"/>
    <property type="match status" value="1"/>
</dbReference>
<comment type="similarity">
    <text evidence="2 6">Belongs to the tetraspanin (TM4SF) family.</text>
</comment>
<feature type="transmembrane region" description="Helical" evidence="6">
    <location>
        <begin position="224"/>
        <end position="249"/>
    </location>
</feature>
<keyword evidence="10" id="KW-1185">Reference proteome</keyword>
<reference evidence="9" key="1">
    <citation type="submission" date="2014-08" db="EMBL/GenBank/DDBJ databases">
        <authorList>
            <person name="Senf B."/>
            <person name="Petzold A."/>
            <person name="Downie B.R."/>
            <person name="Koch P."/>
            <person name="Platzer M."/>
        </authorList>
    </citation>
    <scope>NUCLEOTIDE SEQUENCE [LARGE SCALE GENOMIC DNA]</scope>
    <source>
        <strain evidence="9">GRZ</strain>
    </source>
</reference>
<dbReference type="Pfam" id="PF00335">
    <property type="entry name" value="Tetraspanin"/>
    <property type="match status" value="1"/>
</dbReference>
<dbReference type="SUPFAM" id="SSF48652">
    <property type="entry name" value="Tetraspanin"/>
    <property type="match status" value="1"/>
</dbReference>
<evidence type="ECO:0000256" key="6">
    <source>
        <dbReference type="RuleBase" id="RU361218"/>
    </source>
</evidence>
<dbReference type="PIRSF" id="PIRSF002419">
    <property type="entry name" value="Tetraspanin"/>
    <property type="match status" value="1"/>
</dbReference>
<keyword evidence="4 6" id="KW-1133">Transmembrane helix</keyword>
<dbReference type="OrthoDB" id="6361633at2759"/>